<reference evidence="1 2" key="1">
    <citation type="journal article" date="2012" name="J. Virol.">
        <title>Genome Sequence of Cronobacter sakazakii Myovirus vB_CsaM_GAP31.</title>
        <authorList>
            <person name="Abbasifar R."/>
            <person name="Kropinski A.M."/>
            <person name="Sabour P.M."/>
            <person name="Ackermann H.W."/>
            <person name="Alanis Villa A."/>
            <person name="Abbasifar A."/>
            <person name="Griffiths M.W."/>
        </authorList>
    </citation>
    <scope>NUCLEOTIDE SEQUENCE [LARGE SCALE GENOMIC DNA]</scope>
</reference>
<name>K4F9B4_9CAUD</name>
<proteinExistence type="predicted"/>
<dbReference type="OrthoDB" id="2025at10239"/>
<dbReference type="RefSeq" id="YP_006987060.1">
    <property type="nucleotide sequence ID" value="NC_019400.1"/>
</dbReference>
<gene>
    <name evidence="1" type="ORF">GAP31_224</name>
</gene>
<dbReference type="EMBL" id="JN882284">
    <property type="protein sequence ID" value="AFC21405.1"/>
    <property type="molecule type" value="Genomic_DNA"/>
</dbReference>
<evidence type="ECO:0000313" key="1">
    <source>
        <dbReference type="EMBL" id="AFC21405.1"/>
    </source>
</evidence>
<dbReference type="KEGG" id="vg:13993544"/>
<keyword evidence="2" id="KW-1185">Reference proteome</keyword>
<accession>K4F9B4</accession>
<evidence type="ECO:0000313" key="2">
    <source>
        <dbReference type="Proteomes" id="UP000000458"/>
    </source>
</evidence>
<protein>
    <submittedName>
        <fullName evidence="1">Uncharacterized protein</fullName>
    </submittedName>
</protein>
<dbReference type="GeneID" id="13993544"/>
<dbReference type="Proteomes" id="UP000000458">
    <property type="component" value="Segment"/>
</dbReference>
<organism evidence="1 2">
    <name type="scientific">Cronobacter phage vB_CsaM_GAP31</name>
    <dbReference type="NCBI Taxonomy" id="1141135"/>
    <lineage>
        <taxon>Viruses</taxon>
        <taxon>Duplodnaviria</taxon>
        <taxon>Heunggongvirae</taxon>
        <taxon>Uroviricota</taxon>
        <taxon>Caudoviricetes</taxon>
        <taxon>Vequintavirinae</taxon>
        <taxon>Seunavirus</taxon>
        <taxon>Seunavirus GAP31</taxon>
    </lineage>
</organism>
<sequence>MAAQYGLNDYGFAIPSLDDLIADTKQSLIRTFGENFNTQSNTIVDKLTTILNEREYQLILLAAAVYSAQTLAGAEGIYLDELLGRRGIYRRGKTRGSGTVQMVVNNTVPYNMIYSAATYSIDSGNFVLNQDTPVAGNILAQQILNPDWVLGNYTFQMMNQNDGTTKTMALTLSNKTPNSAQMNAFMSSIKDFIIQNTTQLNEDRIFIDSANGALYIGYDASKKMIGLNSRVDFRSSPVIGQRTITMDVIASEAGEISREANTVTNISPTPSGFISMTNMTAFNDGSDVETDTDYKVRAANSTAAGAAATRPAVISAVLNVEGVSKVRVFSNNTGSTDQYGVPAYKFETVVYGGSTEDISQALYNTIALSNATYGNVFYDITTEDDQTERIFHSKAQARELAIRVRYKGKLLSVTEQNTIKDALKAVVDPLNIADTLYNIQLVSAVGSSISPGRFTQLFVDVKNVGQPDSSYTNSDVVAGMTEVFALDTDDITFQQII</sequence>